<keyword evidence="1 2" id="KW-0694">RNA-binding</keyword>
<accession>A0ABR2K327</accession>
<feature type="domain" description="RRM" evidence="3">
    <location>
        <begin position="170"/>
        <end position="246"/>
    </location>
</feature>
<evidence type="ECO:0000313" key="4">
    <source>
        <dbReference type="EMBL" id="KAK8885331.1"/>
    </source>
</evidence>
<evidence type="ECO:0000259" key="3">
    <source>
        <dbReference type="PROSITE" id="PS50102"/>
    </source>
</evidence>
<gene>
    <name evidence="4" type="ORF">M9Y10_040777</name>
</gene>
<dbReference type="EMBL" id="JAPFFF010000007">
    <property type="protein sequence ID" value="KAK8885331.1"/>
    <property type="molecule type" value="Genomic_DNA"/>
</dbReference>
<dbReference type="Gene3D" id="3.30.70.330">
    <property type="match status" value="2"/>
</dbReference>
<proteinExistence type="predicted"/>
<dbReference type="InterPro" id="IPR035979">
    <property type="entry name" value="RBD_domain_sf"/>
</dbReference>
<dbReference type="PANTHER" id="PTHR23003">
    <property type="entry name" value="RNA RECOGNITION MOTIF RRM DOMAIN CONTAINING PROTEIN"/>
    <property type="match status" value="1"/>
</dbReference>
<dbReference type="Pfam" id="PF00076">
    <property type="entry name" value="RRM_1"/>
    <property type="match status" value="2"/>
</dbReference>
<dbReference type="Proteomes" id="UP001470230">
    <property type="component" value="Unassembled WGS sequence"/>
</dbReference>
<dbReference type="CDD" id="cd12247">
    <property type="entry name" value="RRM2_U1A_like"/>
    <property type="match status" value="1"/>
</dbReference>
<dbReference type="CDD" id="cd12246">
    <property type="entry name" value="RRM1_U1A_like"/>
    <property type="match status" value="1"/>
</dbReference>
<protein>
    <recommendedName>
        <fullName evidence="3">RRM domain-containing protein</fullName>
    </recommendedName>
</protein>
<keyword evidence="5" id="KW-1185">Reference proteome</keyword>
<evidence type="ECO:0000313" key="5">
    <source>
        <dbReference type="Proteomes" id="UP001470230"/>
    </source>
</evidence>
<sequence>MELISPTLYINHICDKIGIQELKRTLFSSFSKFGTILEICAHKGLKRRGQAWITFSDIESARNARAAFDGYFLFKDPRPISVHYAKAKSQITQKITGSWNPYGRKAERISEIEAKELVRGAIPKYYDFDMESDDEDEQFVISADVKESVKPEESTKLPVVPTIDTIPPNNVLFVQNLFDSVEETRIILDMFFGQYRGYKEARILPDNPRIAFVEFEAIEQATLALGDLNGTELNTNQHMLIQYSKRDDS</sequence>
<dbReference type="PROSITE" id="PS50102">
    <property type="entry name" value="RRM"/>
    <property type="match status" value="2"/>
</dbReference>
<comment type="caution">
    <text evidence="4">The sequence shown here is derived from an EMBL/GenBank/DDBJ whole genome shotgun (WGS) entry which is preliminary data.</text>
</comment>
<name>A0ABR2K327_9EUKA</name>
<evidence type="ECO:0000256" key="1">
    <source>
        <dbReference type="ARBA" id="ARBA00022884"/>
    </source>
</evidence>
<dbReference type="SUPFAM" id="SSF54928">
    <property type="entry name" value="RNA-binding domain, RBD"/>
    <property type="match status" value="1"/>
</dbReference>
<dbReference type="InterPro" id="IPR000504">
    <property type="entry name" value="RRM_dom"/>
</dbReference>
<organism evidence="4 5">
    <name type="scientific">Tritrichomonas musculus</name>
    <dbReference type="NCBI Taxonomy" id="1915356"/>
    <lineage>
        <taxon>Eukaryota</taxon>
        <taxon>Metamonada</taxon>
        <taxon>Parabasalia</taxon>
        <taxon>Tritrichomonadida</taxon>
        <taxon>Tritrichomonadidae</taxon>
        <taxon>Tritrichomonas</taxon>
    </lineage>
</organism>
<evidence type="ECO:0000256" key="2">
    <source>
        <dbReference type="PROSITE-ProRule" id="PRU00176"/>
    </source>
</evidence>
<dbReference type="InterPro" id="IPR050374">
    <property type="entry name" value="RRT5_SRSF_SR"/>
</dbReference>
<feature type="domain" description="RRM" evidence="3">
    <location>
        <begin position="6"/>
        <end position="87"/>
    </location>
</feature>
<reference evidence="4 5" key="1">
    <citation type="submission" date="2024-04" db="EMBL/GenBank/DDBJ databases">
        <title>Tritrichomonas musculus Genome.</title>
        <authorList>
            <person name="Alves-Ferreira E."/>
            <person name="Grigg M."/>
            <person name="Lorenzi H."/>
            <person name="Galac M."/>
        </authorList>
    </citation>
    <scope>NUCLEOTIDE SEQUENCE [LARGE SCALE GENOMIC DNA]</scope>
    <source>
        <strain evidence="4 5">EAF2021</strain>
    </source>
</reference>
<dbReference type="InterPro" id="IPR012677">
    <property type="entry name" value="Nucleotide-bd_a/b_plait_sf"/>
</dbReference>
<dbReference type="SMART" id="SM00360">
    <property type="entry name" value="RRM"/>
    <property type="match status" value="2"/>
</dbReference>